<dbReference type="Pfam" id="PF00089">
    <property type="entry name" value="Trypsin"/>
    <property type="match status" value="1"/>
</dbReference>
<dbReference type="Proteomes" id="UP000515159">
    <property type="component" value="Chromosome 16"/>
</dbReference>
<dbReference type="PROSITE" id="PS00134">
    <property type="entry name" value="TRYPSIN_HIS"/>
    <property type="match status" value="1"/>
</dbReference>
<name>A0A6P8PD95_GEOSA</name>
<dbReference type="CDD" id="cd00190">
    <property type="entry name" value="Tryp_SPc"/>
    <property type="match status" value="1"/>
</dbReference>
<dbReference type="SUPFAM" id="SSF50494">
    <property type="entry name" value="Trypsin-like serine proteases"/>
    <property type="match status" value="1"/>
</dbReference>
<evidence type="ECO:0000256" key="8">
    <source>
        <dbReference type="SAM" id="SignalP"/>
    </source>
</evidence>
<keyword evidence="3 7" id="KW-0378">Hydrolase</keyword>
<dbReference type="RefSeq" id="XP_033779075.1">
    <property type="nucleotide sequence ID" value="XM_033923184.1"/>
</dbReference>
<keyword evidence="6" id="KW-1015">Disulfide bond</keyword>
<dbReference type="KEGG" id="gsh:117349593"/>
<evidence type="ECO:0000256" key="7">
    <source>
        <dbReference type="RuleBase" id="RU363034"/>
    </source>
</evidence>
<evidence type="ECO:0000256" key="5">
    <source>
        <dbReference type="ARBA" id="ARBA00023145"/>
    </source>
</evidence>
<dbReference type="PROSITE" id="PS00135">
    <property type="entry name" value="TRYPSIN_SER"/>
    <property type="match status" value="1"/>
</dbReference>
<dbReference type="InParanoid" id="A0A6P8PD95"/>
<dbReference type="PROSITE" id="PS50240">
    <property type="entry name" value="TRYPSIN_DOM"/>
    <property type="match status" value="1"/>
</dbReference>
<dbReference type="GO" id="GO:0006508">
    <property type="term" value="P:proteolysis"/>
    <property type="evidence" value="ECO:0007669"/>
    <property type="project" value="UniProtKB-KW"/>
</dbReference>
<dbReference type="GO" id="GO:0004252">
    <property type="term" value="F:serine-type endopeptidase activity"/>
    <property type="evidence" value="ECO:0007669"/>
    <property type="project" value="InterPro"/>
</dbReference>
<dbReference type="SMART" id="SM00020">
    <property type="entry name" value="Tryp_SPc"/>
    <property type="match status" value="1"/>
</dbReference>
<dbReference type="InterPro" id="IPR043504">
    <property type="entry name" value="Peptidase_S1_PA_chymotrypsin"/>
</dbReference>
<sequence length="286" mass="31301">MHFLTLSIVLLCIRTDVLPDEAVVGREAIPHSKPHMAFLNVTQLNGSLVCGGFLVQEDFVLTAAHCYSPGSYIKVLLGAHDITEHESMQQHFSVLHYFPHPQFKQQTFSNDIMLLQLNGKAHFNYAVRPLALPDTDFTSHVTLGSFCNVAGWGRAYIYNQSITHCLQEVDLEVINRDICRQYYPGLEAGSTTLCVGDPGKKQGSFGGDSGGPLVCHDMVEGIVSYGKICGIPPSVFTRISPFLPWIADTMKTAAATPEGESTHSTMKAQYSYPASTANTEAELNVC</sequence>
<keyword evidence="5" id="KW-0865">Zymogen</keyword>
<dbReference type="InterPro" id="IPR001314">
    <property type="entry name" value="Peptidase_S1A"/>
</dbReference>
<dbReference type="GeneID" id="117349593"/>
<evidence type="ECO:0000256" key="3">
    <source>
        <dbReference type="ARBA" id="ARBA00022801"/>
    </source>
</evidence>
<keyword evidence="2 8" id="KW-0732">Signal</keyword>
<feature type="signal peptide" evidence="8">
    <location>
        <begin position="1"/>
        <end position="19"/>
    </location>
</feature>
<feature type="chain" id="PRO_5028095829" evidence="8">
    <location>
        <begin position="20"/>
        <end position="286"/>
    </location>
</feature>
<dbReference type="GO" id="GO:0005737">
    <property type="term" value="C:cytoplasm"/>
    <property type="evidence" value="ECO:0007669"/>
    <property type="project" value="TreeGrafter"/>
</dbReference>
<dbReference type="OrthoDB" id="5565075at2759"/>
<dbReference type="PRINTS" id="PR00722">
    <property type="entry name" value="CHYMOTRYPSIN"/>
</dbReference>
<evidence type="ECO:0000259" key="9">
    <source>
        <dbReference type="PROSITE" id="PS50240"/>
    </source>
</evidence>
<dbReference type="InterPro" id="IPR009003">
    <property type="entry name" value="Peptidase_S1_PA"/>
</dbReference>
<evidence type="ECO:0000256" key="4">
    <source>
        <dbReference type="ARBA" id="ARBA00022825"/>
    </source>
</evidence>
<evidence type="ECO:0000256" key="6">
    <source>
        <dbReference type="ARBA" id="ARBA00023157"/>
    </source>
</evidence>
<dbReference type="InterPro" id="IPR001254">
    <property type="entry name" value="Trypsin_dom"/>
</dbReference>
<dbReference type="PANTHER" id="PTHR24271:SF81">
    <property type="entry name" value="GRANZYME B"/>
    <property type="match status" value="1"/>
</dbReference>
<dbReference type="InterPro" id="IPR033116">
    <property type="entry name" value="TRYPSIN_SER"/>
</dbReference>
<dbReference type="FunCoup" id="A0A6P8PD95">
    <property type="interactions" value="865"/>
</dbReference>
<evidence type="ECO:0000256" key="1">
    <source>
        <dbReference type="ARBA" id="ARBA00022670"/>
    </source>
</evidence>
<keyword evidence="1 7" id="KW-0645">Protease</keyword>
<dbReference type="Gene3D" id="2.40.10.10">
    <property type="entry name" value="Trypsin-like serine proteases"/>
    <property type="match status" value="2"/>
</dbReference>
<keyword evidence="4 7" id="KW-0720">Serine protease</keyword>
<protein>
    <submittedName>
        <fullName evidence="11">Granzyme H-like</fullName>
    </submittedName>
</protein>
<evidence type="ECO:0000313" key="10">
    <source>
        <dbReference type="Proteomes" id="UP000515159"/>
    </source>
</evidence>
<dbReference type="FunFam" id="2.40.10.10:FF:000005">
    <property type="entry name" value="Serine protease 37"/>
    <property type="match status" value="1"/>
</dbReference>
<accession>A0A6P8PD95</accession>
<dbReference type="AlphaFoldDB" id="A0A6P8PD95"/>
<evidence type="ECO:0000313" key="11">
    <source>
        <dbReference type="RefSeq" id="XP_033779075.1"/>
    </source>
</evidence>
<proteinExistence type="predicted"/>
<dbReference type="InterPro" id="IPR018114">
    <property type="entry name" value="TRYPSIN_HIS"/>
</dbReference>
<evidence type="ECO:0000256" key="2">
    <source>
        <dbReference type="ARBA" id="ARBA00022729"/>
    </source>
</evidence>
<gene>
    <name evidence="11" type="primary">LOC117349593</name>
</gene>
<keyword evidence="10" id="KW-1185">Reference proteome</keyword>
<dbReference type="PANTHER" id="PTHR24271">
    <property type="entry name" value="KALLIKREIN-RELATED"/>
    <property type="match status" value="1"/>
</dbReference>
<organism evidence="10 11">
    <name type="scientific">Geotrypetes seraphini</name>
    <name type="common">Gaboon caecilian</name>
    <name type="synonym">Caecilia seraphini</name>
    <dbReference type="NCBI Taxonomy" id="260995"/>
    <lineage>
        <taxon>Eukaryota</taxon>
        <taxon>Metazoa</taxon>
        <taxon>Chordata</taxon>
        <taxon>Craniata</taxon>
        <taxon>Vertebrata</taxon>
        <taxon>Euteleostomi</taxon>
        <taxon>Amphibia</taxon>
        <taxon>Gymnophiona</taxon>
        <taxon>Geotrypetes</taxon>
    </lineage>
</organism>
<feature type="domain" description="Peptidase S1" evidence="9">
    <location>
        <begin position="23"/>
        <end position="251"/>
    </location>
</feature>
<reference evidence="11" key="1">
    <citation type="submission" date="2025-08" db="UniProtKB">
        <authorList>
            <consortium name="RefSeq"/>
        </authorList>
    </citation>
    <scope>IDENTIFICATION</scope>
</reference>